<keyword evidence="2" id="KW-1185">Reference proteome</keyword>
<comment type="caution">
    <text evidence="1">The sequence shown here is derived from an EMBL/GenBank/DDBJ whole genome shotgun (WGS) entry which is preliminary data.</text>
</comment>
<evidence type="ECO:0000313" key="1">
    <source>
        <dbReference type="EMBL" id="KAF2623920.1"/>
    </source>
</evidence>
<gene>
    <name evidence="1" type="ORF">BU25DRAFT_349343</name>
</gene>
<sequence>MALIVSDVSTFFDPALCANNRQIVDGAVQICQKGANNVCGNCKLVQYCSKQCQLSDWKHHKISCKSAFMKDSWEPTWFRKGRQPAFIGGAPLVPFGAQKYLWGNMPALDILNSKNNEGEIKVIENDLALLFAASGDLRNVVTSLANLPETYEGECRVVLNDKEFIIVARNIIMLMTALLLDAKVAVPMIIHLWYSAILPRVMVDVLQFSLLPLIEDVCTKIRNRPDGSMQAKQFAFNGNKLRIVLKKEEWFNLAKFFIVPEAVTLEKSQMIRRRVTLAPERVDYRERAMLQWPCALREVDIHFRREGVLLPYGCSIAAFDTPNPTLFQDSDWPMKDSSNPREGWSYHKYMKHAPVAKADEHGAVFFYVRDLLNRFCTRLQKAKISFQMSCMDARDLGPYLQDMKFDRIEISNICDRGFLGPHSCVQIFSPLLKLRSDSPKAALLMLFLNAATETENANKGSDKWRSDLMRAARRLDKYMPLDRTELGHITNAGDPGFIRRTSCHDMFKDWEHWFDCFLKDSEFATFAHIHGLKIRKKHAIVEPWPYKIGVRTTKKEFDILRAGSVTGYERYIELERQHNEDEG</sequence>
<organism evidence="1 2">
    <name type="scientific">Macroventuria anomochaeta</name>
    <dbReference type="NCBI Taxonomy" id="301207"/>
    <lineage>
        <taxon>Eukaryota</taxon>
        <taxon>Fungi</taxon>
        <taxon>Dikarya</taxon>
        <taxon>Ascomycota</taxon>
        <taxon>Pezizomycotina</taxon>
        <taxon>Dothideomycetes</taxon>
        <taxon>Pleosporomycetidae</taxon>
        <taxon>Pleosporales</taxon>
        <taxon>Pleosporineae</taxon>
        <taxon>Didymellaceae</taxon>
        <taxon>Macroventuria</taxon>
    </lineage>
</organism>
<proteinExistence type="predicted"/>
<dbReference type="EMBL" id="MU006734">
    <property type="protein sequence ID" value="KAF2623920.1"/>
    <property type="molecule type" value="Genomic_DNA"/>
</dbReference>
<evidence type="ECO:0000313" key="2">
    <source>
        <dbReference type="Proteomes" id="UP000799754"/>
    </source>
</evidence>
<dbReference type="Proteomes" id="UP000799754">
    <property type="component" value="Unassembled WGS sequence"/>
</dbReference>
<reference evidence="1" key="1">
    <citation type="journal article" date="2020" name="Stud. Mycol.">
        <title>101 Dothideomycetes genomes: a test case for predicting lifestyles and emergence of pathogens.</title>
        <authorList>
            <person name="Haridas S."/>
            <person name="Albert R."/>
            <person name="Binder M."/>
            <person name="Bloem J."/>
            <person name="Labutti K."/>
            <person name="Salamov A."/>
            <person name="Andreopoulos B."/>
            <person name="Baker S."/>
            <person name="Barry K."/>
            <person name="Bills G."/>
            <person name="Bluhm B."/>
            <person name="Cannon C."/>
            <person name="Castanera R."/>
            <person name="Culley D."/>
            <person name="Daum C."/>
            <person name="Ezra D."/>
            <person name="Gonzalez J."/>
            <person name="Henrissat B."/>
            <person name="Kuo A."/>
            <person name="Liang C."/>
            <person name="Lipzen A."/>
            <person name="Lutzoni F."/>
            <person name="Magnuson J."/>
            <person name="Mondo S."/>
            <person name="Nolan M."/>
            <person name="Ohm R."/>
            <person name="Pangilinan J."/>
            <person name="Park H.-J."/>
            <person name="Ramirez L."/>
            <person name="Alfaro M."/>
            <person name="Sun H."/>
            <person name="Tritt A."/>
            <person name="Yoshinaga Y."/>
            <person name="Zwiers L.-H."/>
            <person name="Turgeon B."/>
            <person name="Goodwin S."/>
            <person name="Spatafora J."/>
            <person name="Crous P."/>
            <person name="Grigoriev I."/>
        </authorList>
    </citation>
    <scope>NUCLEOTIDE SEQUENCE</scope>
    <source>
        <strain evidence="1">CBS 525.71</strain>
    </source>
</reference>
<name>A0ACB6RR93_9PLEO</name>
<protein>
    <submittedName>
        <fullName evidence="1">Uncharacterized protein</fullName>
    </submittedName>
</protein>
<accession>A0ACB6RR93</accession>